<keyword evidence="4 5" id="KW-0472">Membrane</keyword>
<comment type="caution">
    <text evidence="7">The sequence shown here is derived from an EMBL/GenBank/DDBJ whole genome shotgun (WGS) entry which is preliminary data.</text>
</comment>
<proteinExistence type="predicted"/>
<dbReference type="Pfam" id="PF07291">
    <property type="entry name" value="MauE"/>
    <property type="match status" value="1"/>
</dbReference>
<evidence type="ECO:0000256" key="1">
    <source>
        <dbReference type="ARBA" id="ARBA00004141"/>
    </source>
</evidence>
<feature type="transmembrane region" description="Helical" evidence="5">
    <location>
        <begin position="116"/>
        <end position="133"/>
    </location>
</feature>
<keyword evidence="8" id="KW-1185">Reference proteome</keyword>
<comment type="subcellular location">
    <subcellularLocation>
        <location evidence="1">Membrane</location>
        <topology evidence="1">Multi-pass membrane protein</topology>
    </subcellularLocation>
</comment>
<feature type="transmembrane region" description="Helical" evidence="5">
    <location>
        <begin position="12"/>
        <end position="32"/>
    </location>
</feature>
<name>A0A7K1U040_9BACT</name>
<feature type="transmembrane region" description="Helical" evidence="5">
    <location>
        <begin position="44"/>
        <end position="66"/>
    </location>
</feature>
<protein>
    <recommendedName>
        <fullName evidence="6">Methylamine utilisation protein MauE domain-containing protein</fullName>
    </recommendedName>
</protein>
<dbReference type="GO" id="GO:0016020">
    <property type="term" value="C:membrane"/>
    <property type="evidence" value="ECO:0007669"/>
    <property type="project" value="UniProtKB-SubCell"/>
</dbReference>
<gene>
    <name evidence="7" type="ORF">GO493_05295</name>
</gene>
<accession>A0A7K1U040</accession>
<evidence type="ECO:0000256" key="5">
    <source>
        <dbReference type="SAM" id="Phobius"/>
    </source>
</evidence>
<feature type="transmembrane region" description="Helical" evidence="5">
    <location>
        <begin position="73"/>
        <end position="96"/>
    </location>
</feature>
<organism evidence="7 8">
    <name type="scientific">Chitinophaga tropicalis</name>
    <dbReference type="NCBI Taxonomy" id="2683588"/>
    <lineage>
        <taxon>Bacteria</taxon>
        <taxon>Pseudomonadati</taxon>
        <taxon>Bacteroidota</taxon>
        <taxon>Chitinophagia</taxon>
        <taxon>Chitinophagales</taxon>
        <taxon>Chitinophagaceae</taxon>
        <taxon>Chitinophaga</taxon>
    </lineage>
</organism>
<dbReference type="InterPro" id="IPR009908">
    <property type="entry name" value="Methylamine_util_MauE"/>
</dbReference>
<evidence type="ECO:0000256" key="4">
    <source>
        <dbReference type="ARBA" id="ARBA00023136"/>
    </source>
</evidence>
<dbReference type="EMBL" id="WRXN01000001">
    <property type="protein sequence ID" value="MVT07666.1"/>
    <property type="molecule type" value="Genomic_DNA"/>
</dbReference>
<dbReference type="Proteomes" id="UP000461730">
    <property type="component" value="Unassembled WGS sequence"/>
</dbReference>
<dbReference type="RefSeq" id="WP_157305049.1">
    <property type="nucleotide sequence ID" value="NZ_WRXN01000001.1"/>
</dbReference>
<dbReference type="GO" id="GO:0030416">
    <property type="term" value="P:methylamine metabolic process"/>
    <property type="evidence" value="ECO:0007669"/>
    <property type="project" value="InterPro"/>
</dbReference>
<keyword evidence="3 5" id="KW-1133">Transmembrane helix</keyword>
<feature type="domain" description="Methylamine utilisation protein MauE" evidence="6">
    <location>
        <begin position="4"/>
        <end position="131"/>
    </location>
</feature>
<keyword evidence="2 5" id="KW-0812">Transmembrane</keyword>
<evidence type="ECO:0000256" key="3">
    <source>
        <dbReference type="ARBA" id="ARBA00022989"/>
    </source>
</evidence>
<sequence>MKKETVITICRGLLILLFIYASFSKIFDPALSKRQMMAQPFPTFLSWGLLFLIPASEIVLSVLLMIESKSKKALLASVILMGMFTVYITTILLNFFNRVPCSCGGVIEKLTWGQHLVFNLFFLGVALTGYLMSKSKTIRSNLPQHYT</sequence>
<evidence type="ECO:0000313" key="7">
    <source>
        <dbReference type="EMBL" id="MVT07666.1"/>
    </source>
</evidence>
<dbReference type="AlphaFoldDB" id="A0A7K1U040"/>
<evidence type="ECO:0000256" key="2">
    <source>
        <dbReference type="ARBA" id="ARBA00022692"/>
    </source>
</evidence>
<evidence type="ECO:0000259" key="6">
    <source>
        <dbReference type="Pfam" id="PF07291"/>
    </source>
</evidence>
<reference evidence="7 8" key="1">
    <citation type="submission" date="2019-12" db="EMBL/GenBank/DDBJ databases">
        <title>Chitinophaga sp. strain ysch24 (GDMCC 1.1355), whole genome shotgun sequence.</title>
        <authorList>
            <person name="Zhang X."/>
        </authorList>
    </citation>
    <scope>NUCLEOTIDE SEQUENCE [LARGE SCALE GENOMIC DNA]</scope>
    <source>
        <strain evidence="8">ysch24</strain>
    </source>
</reference>
<evidence type="ECO:0000313" key="8">
    <source>
        <dbReference type="Proteomes" id="UP000461730"/>
    </source>
</evidence>